<comment type="similarity">
    <text evidence="2 11">Belongs to the shikimate kinase family.</text>
</comment>
<keyword evidence="5 11" id="KW-0808">Transferase</keyword>
<protein>
    <recommendedName>
        <fullName evidence="3 11">Shikimate kinase</fullName>
        <shortName evidence="11">SK</shortName>
        <ecNumber evidence="3 11">2.7.1.71</ecNumber>
    </recommendedName>
</protein>
<feature type="binding site" evidence="11">
    <location>
        <position position="14"/>
    </location>
    <ligand>
        <name>Mg(2+)</name>
        <dbReference type="ChEBI" id="CHEBI:18420"/>
    </ligand>
</feature>
<dbReference type="OrthoDB" id="9800332at2"/>
<evidence type="ECO:0000256" key="2">
    <source>
        <dbReference type="ARBA" id="ARBA00006997"/>
    </source>
</evidence>
<evidence type="ECO:0000313" key="13">
    <source>
        <dbReference type="Proteomes" id="UP000000719"/>
    </source>
</evidence>
<comment type="function">
    <text evidence="11">Catalyzes the specific phosphorylation of the 3-hydroxyl group of shikimic acid using ATP as a cosubstrate.</text>
</comment>
<proteinExistence type="inferred from homology"/>
<dbReference type="GO" id="GO:0004765">
    <property type="term" value="F:shikimate kinase activity"/>
    <property type="evidence" value="ECO:0007669"/>
    <property type="project" value="UniProtKB-UniRule"/>
</dbReference>
<dbReference type="Gene3D" id="3.40.50.300">
    <property type="entry name" value="P-loop containing nucleotide triphosphate hydrolases"/>
    <property type="match status" value="1"/>
</dbReference>
<dbReference type="PRINTS" id="PR01100">
    <property type="entry name" value="SHIKIMTKNASE"/>
</dbReference>
<feature type="binding site" evidence="11">
    <location>
        <position position="135"/>
    </location>
    <ligand>
        <name>substrate</name>
    </ligand>
</feature>
<organism evidence="12 13">
    <name type="scientific">Halothermothrix orenii (strain H 168 / OCM 544 / DSM 9562)</name>
    <dbReference type="NCBI Taxonomy" id="373903"/>
    <lineage>
        <taxon>Bacteria</taxon>
        <taxon>Bacillati</taxon>
        <taxon>Bacillota</taxon>
        <taxon>Clostridia</taxon>
        <taxon>Halanaerobiales</taxon>
        <taxon>Halothermotrichaceae</taxon>
        <taxon>Halothermothrix</taxon>
    </lineage>
</organism>
<dbReference type="PANTHER" id="PTHR21087">
    <property type="entry name" value="SHIKIMATE KINASE"/>
    <property type="match status" value="1"/>
</dbReference>
<keyword evidence="9 11" id="KW-0057">Aromatic amino acid biosynthesis</keyword>
<gene>
    <name evidence="11" type="primary">aroK</name>
    <name evidence="12" type="ordered locus">Hore_06110</name>
</gene>
<comment type="cofactor">
    <cofactor evidence="11">
        <name>Mg(2+)</name>
        <dbReference type="ChEBI" id="CHEBI:18420"/>
    </cofactor>
    <text evidence="11">Binds 1 Mg(2+) ion per subunit.</text>
</comment>
<feature type="binding site" evidence="11">
    <location>
        <position position="116"/>
    </location>
    <ligand>
        <name>ATP</name>
        <dbReference type="ChEBI" id="CHEBI:30616"/>
    </ligand>
</feature>
<dbReference type="GO" id="GO:0005829">
    <property type="term" value="C:cytosol"/>
    <property type="evidence" value="ECO:0007669"/>
    <property type="project" value="TreeGrafter"/>
</dbReference>
<dbReference type="eggNOG" id="COG0703">
    <property type="taxonomic scope" value="Bacteria"/>
</dbReference>
<evidence type="ECO:0000256" key="6">
    <source>
        <dbReference type="ARBA" id="ARBA00022741"/>
    </source>
</evidence>
<dbReference type="InterPro" id="IPR031322">
    <property type="entry name" value="Shikimate/glucono_kinase"/>
</dbReference>
<accession>B8D2E1</accession>
<name>B8D2E1_HALOH</name>
<dbReference type="Pfam" id="PF01202">
    <property type="entry name" value="SKI"/>
    <property type="match status" value="1"/>
</dbReference>
<evidence type="ECO:0000313" key="12">
    <source>
        <dbReference type="EMBL" id="ACL69368.1"/>
    </source>
</evidence>
<dbReference type="CDD" id="cd00464">
    <property type="entry name" value="SK"/>
    <property type="match status" value="1"/>
</dbReference>
<sequence length="171" mass="19206">MKISLVGFMGTGKSSVGKLLAEKLNYPFLDTDDLIVNKAGMGIPQIFSKYGEGYFRKLEEEVLRHVVTTGDNFVLATGGGIVISPYNRKLLKDYTTPVLLSASPEVIYERISGDKRPLLFTDDPLEKIKELLAEREQYYSQFDNQVYTGGKEKREVVDEIIHLIGVDRLGL</sequence>
<dbReference type="PROSITE" id="PS01128">
    <property type="entry name" value="SHIKIMATE_KINASE"/>
    <property type="match status" value="1"/>
</dbReference>
<dbReference type="RefSeq" id="WP_012635556.1">
    <property type="nucleotide sequence ID" value="NC_011899.1"/>
</dbReference>
<keyword evidence="7 11" id="KW-0418">Kinase</keyword>
<evidence type="ECO:0000256" key="1">
    <source>
        <dbReference type="ARBA" id="ARBA00004842"/>
    </source>
</evidence>
<dbReference type="EC" id="2.7.1.71" evidence="3 11"/>
<evidence type="ECO:0000256" key="3">
    <source>
        <dbReference type="ARBA" id="ARBA00012154"/>
    </source>
</evidence>
<dbReference type="EMBL" id="CP001098">
    <property type="protein sequence ID" value="ACL69368.1"/>
    <property type="molecule type" value="Genomic_DNA"/>
</dbReference>
<evidence type="ECO:0000256" key="8">
    <source>
        <dbReference type="ARBA" id="ARBA00022840"/>
    </source>
</evidence>
<evidence type="ECO:0000256" key="9">
    <source>
        <dbReference type="ARBA" id="ARBA00023141"/>
    </source>
</evidence>
<keyword evidence="11" id="KW-0479">Metal-binding</keyword>
<dbReference type="InterPro" id="IPR027417">
    <property type="entry name" value="P-loop_NTPase"/>
</dbReference>
<evidence type="ECO:0000256" key="11">
    <source>
        <dbReference type="HAMAP-Rule" id="MF_00109"/>
    </source>
</evidence>
<comment type="catalytic activity">
    <reaction evidence="10 11">
        <text>shikimate + ATP = 3-phosphoshikimate + ADP + H(+)</text>
        <dbReference type="Rhea" id="RHEA:13121"/>
        <dbReference type="ChEBI" id="CHEBI:15378"/>
        <dbReference type="ChEBI" id="CHEBI:30616"/>
        <dbReference type="ChEBI" id="CHEBI:36208"/>
        <dbReference type="ChEBI" id="CHEBI:145989"/>
        <dbReference type="ChEBI" id="CHEBI:456216"/>
        <dbReference type="EC" id="2.7.1.71"/>
    </reaction>
</comment>
<dbReference type="GO" id="GO:0005524">
    <property type="term" value="F:ATP binding"/>
    <property type="evidence" value="ECO:0007669"/>
    <property type="project" value="UniProtKB-UniRule"/>
</dbReference>
<keyword evidence="13" id="KW-1185">Reference proteome</keyword>
<dbReference type="GO" id="GO:0000287">
    <property type="term" value="F:magnesium ion binding"/>
    <property type="evidence" value="ECO:0007669"/>
    <property type="project" value="UniProtKB-UniRule"/>
</dbReference>
<dbReference type="GO" id="GO:0009423">
    <property type="term" value="P:chorismate biosynthetic process"/>
    <property type="evidence" value="ECO:0007669"/>
    <property type="project" value="UniProtKB-UniRule"/>
</dbReference>
<evidence type="ECO:0000256" key="7">
    <source>
        <dbReference type="ARBA" id="ARBA00022777"/>
    </source>
</evidence>
<dbReference type="GO" id="GO:0009073">
    <property type="term" value="P:aromatic amino acid family biosynthetic process"/>
    <property type="evidence" value="ECO:0007669"/>
    <property type="project" value="UniProtKB-KW"/>
</dbReference>
<keyword evidence="4 11" id="KW-0028">Amino-acid biosynthesis</keyword>
<dbReference type="SUPFAM" id="SSF52540">
    <property type="entry name" value="P-loop containing nucleoside triphosphate hydrolases"/>
    <property type="match status" value="1"/>
</dbReference>
<dbReference type="HAMAP" id="MF_00109">
    <property type="entry name" value="Shikimate_kinase"/>
    <property type="match status" value="1"/>
</dbReference>
<dbReference type="GO" id="GO:0008652">
    <property type="term" value="P:amino acid biosynthetic process"/>
    <property type="evidence" value="ECO:0007669"/>
    <property type="project" value="UniProtKB-KW"/>
</dbReference>
<dbReference type="PANTHER" id="PTHR21087:SF16">
    <property type="entry name" value="SHIKIMATE KINASE 1, CHLOROPLASTIC"/>
    <property type="match status" value="1"/>
</dbReference>
<feature type="binding site" evidence="11">
    <location>
        <position position="32"/>
    </location>
    <ligand>
        <name>substrate</name>
    </ligand>
</feature>
<feature type="binding site" evidence="11">
    <location>
        <position position="79"/>
    </location>
    <ligand>
        <name>substrate</name>
    </ligand>
</feature>
<keyword evidence="8 11" id="KW-0067">ATP-binding</keyword>
<comment type="caution">
    <text evidence="11">Lacks conserved residue(s) required for the propagation of feature annotation.</text>
</comment>
<comment type="subunit">
    <text evidence="11">Monomer.</text>
</comment>
<dbReference type="STRING" id="373903.Hore_06110"/>
<feature type="binding site" evidence="11">
    <location>
        <position position="56"/>
    </location>
    <ligand>
        <name>substrate</name>
    </ligand>
</feature>
<dbReference type="AlphaFoldDB" id="B8D2E1"/>
<keyword evidence="11" id="KW-0460">Magnesium</keyword>
<dbReference type="HOGENOM" id="CLU_057607_4_0_9"/>
<evidence type="ECO:0000256" key="10">
    <source>
        <dbReference type="ARBA" id="ARBA00048567"/>
    </source>
</evidence>
<keyword evidence="6 11" id="KW-0547">Nucleotide-binding</keyword>
<reference evidence="12 13" key="1">
    <citation type="journal article" date="2009" name="PLoS ONE">
        <title>Genome analysis of the anaerobic thermohalophilic bacterium Halothermothrix orenii.</title>
        <authorList>
            <person name="Mavromatis K."/>
            <person name="Ivanova N."/>
            <person name="Anderson I."/>
            <person name="Lykidis A."/>
            <person name="Hooper S.D."/>
            <person name="Sun H."/>
            <person name="Kunin V."/>
            <person name="Lapidus A."/>
            <person name="Hugenholtz P."/>
            <person name="Patel B."/>
            <person name="Kyrpides N.C."/>
        </authorList>
    </citation>
    <scope>NUCLEOTIDE SEQUENCE [LARGE SCALE GENOMIC DNA]</scope>
    <source>
        <strain evidence="13">H 168 / OCM 544 / DSM 9562</strain>
    </source>
</reference>
<keyword evidence="11" id="KW-0963">Cytoplasm</keyword>
<dbReference type="InterPro" id="IPR000623">
    <property type="entry name" value="Shikimate_kinase/TSH1"/>
</dbReference>
<dbReference type="Proteomes" id="UP000000719">
    <property type="component" value="Chromosome"/>
</dbReference>
<comment type="subcellular location">
    <subcellularLocation>
        <location evidence="11">Cytoplasm</location>
    </subcellularLocation>
</comment>
<feature type="binding site" evidence="11">
    <location>
        <begin position="10"/>
        <end position="15"/>
    </location>
    <ligand>
        <name>ATP</name>
        <dbReference type="ChEBI" id="CHEBI:30616"/>
    </ligand>
</feature>
<dbReference type="KEGG" id="hor:Hore_06110"/>
<dbReference type="InterPro" id="IPR023000">
    <property type="entry name" value="Shikimate_kinase_CS"/>
</dbReference>
<dbReference type="UniPathway" id="UPA00053">
    <property type="reaction ID" value="UER00088"/>
</dbReference>
<evidence type="ECO:0000256" key="5">
    <source>
        <dbReference type="ARBA" id="ARBA00022679"/>
    </source>
</evidence>
<evidence type="ECO:0000256" key="4">
    <source>
        <dbReference type="ARBA" id="ARBA00022605"/>
    </source>
</evidence>
<comment type="pathway">
    <text evidence="1 11">Metabolic intermediate biosynthesis; chorismate biosynthesis; chorismate from D-erythrose 4-phosphate and phosphoenolpyruvate: step 5/7.</text>
</comment>